<keyword evidence="4" id="KW-0808">Transferase</keyword>
<feature type="region of interest" description="Disordered" evidence="1">
    <location>
        <begin position="162"/>
        <end position="204"/>
    </location>
</feature>
<dbReference type="Pfam" id="PF19279">
    <property type="entry name" value="YegS_C"/>
    <property type="match status" value="1"/>
</dbReference>
<feature type="transmembrane region" description="Helical" evidence="2">
    <location>
        <begin position="266"/>
        <end position="287"/>
    </location>
</feature>
<dbReference type="GO" id="GO:0016301">
    <property type="term" value="F:kinase activity"/>
    <property type="evidence" value="ECO:0007669"/>
    <property type="project" value="UniProtKB-KW"/>
</dbReference>
<keyword evidence="2" id="KW-0812">Transmembrane</keyword>
<dbReference type="EMBL" id="AJWZ01008684">
    <property type="protein sequence ID" value="EKC53430.1"/>
    <property type="molecule type" value="Genomic_DNA"/>
</dbReference>
<dbReference type="InterPro" id="IPR045540">
    <property type="entry name" value="YegS/DAGK_C"/>
</dbReference>
<dbReference type="InterPro" id="IPR016064">
    <property type="entry name" value="NAD/diacylglycerol_kinase_sf"/>
</dbReference>
<evidence type="ECO:0000259" key="3">
    <source>
        <dbReference type="Pfam" id="PF19279"/>
    </source>
</evidence>
<accession>K1SI19</accession>
<keyword evidence="2" id="KW-1133">Transmembrane helix</keyword>
<evidence type="ECO:0000256" key="2">
    <source>
        <dbReference type="SAM" id="Phobius"/>
    </source>
</evidence>
<name>K1SI19_9ZZZZ</name>
<sequence>LSHLKKKGHKSRWRYTWCLIRNFFRYKPTGVKVWVDGRLVYNNLLLSAAVGICKFNGGGIQQLPEAVADDGILDLSLIRPVHFWHLLFRFHYLFNGGIYRIRHILQERGSSIRIESSPEVGVEVDGEPLGHTPLEFSILRQAIRIVVTREFYEQHVGIPADRVTAEGSGGRSRRRSRAERNPSLAAASAMPRGGEPGLLNPTAGTRFKRKTDRKTIGLSLFTAFRRLSLAGQVAPRTVSLADAETEDDLLAVGLARTEQRRGKFGMVYRVGVVLALHGYAVVVGIAASGLRLGASSGQPVARVDHHARL</sequence>
<reference evidence="4" key="1">
    <citation type="journal article" date="2013" name="Environ. Microbiol.">
        <title>Microbiota from the distal guts of lean and obese adolescents exhibit partial functional redundancy besides clear differences in community structure.</title>
        <authorList>
            <person name="Ferrer M."/>
            <person name="Ruiz A."/>
            <person name="Lanza F."/>
            <person name="Haange S.B."/>
            <person name="Oberbach A."/>
            <person name="Till H."/>
            <person name="Bargiela R."/>
            <person name="Campoy C."/>
            <person name="Segura M.T."/>
            <person name="Richter M."/>
            <person name="von Bergen M."/>
            <person name="Seifert J."/>
            <person name="Suarez A."/>
        </authorList>
    </citation>
    <scope>NUCLEOTIDE SEQUENCE</scope>
</reference>
<keyword evidence="2" id="KW-0472">Membrane</keyword>
<dbReference type="Gene3D" id="2.60.200.40">
    <property type="match status" value="1"/>
</dbReference>
<dbReference type="SUPFAM" id="SSF111331">
    <property type="entry name" value="NAD kinase/diacylglycerol kinase-like"/>
    <property type="match status" value="1"/>
</dbReference>
<proteinExistence type="predicted"/>
<dbReference type="AlphaFoldDB" id="K1SI19"/>
<feature type="non-terminal residue" evidence="4">
    <location>
        <position position="1"/>
    </location>
</feature>
<organism evidence="4">
    <name type="scientific">human gut metagenome</name>
    <dbReference type="NCBI Taxonomy" id="408170"/>
    <lineage>
        <taxon>unclassified sequences</taxon>
        <taxon>metagenomes</taxon>
        <taxon>organismal metagenomes</taxon>
    </lineage>
</organism>
<gene>
    <name evidence="4" type="ORF">OBE_12595</name>
</gene>
<protein>
    <submittedName>
        <fullName evidence="4">Diacylglycerol kinase catalytic region</fullName>
    </submittedName>
</protein>
<evidence type="ECO:0000313" key="4">
    <source>
        <dbReference type="EMBL" id="EKC53430.1"/>
    </source>
</evidence>
<comment type="caution">
    <text evidence="4">The sequence shown here is derived from an EMBL/GenBank/DDBJ whole genome shotgun (WGS) entry which is preliminary data.</text>
</comment>
<feature type="domain" description="YegS/DAGK C-terminal" evidence="3">
    <location>
        <begin position="11"/>
        <end position="146"/>
    </location>
</feature>
<keyword evidence="4" id="KW-0418">Kinase</keyword>
<evidence type="ECO:0000256" key="1">
    <source>
        <dbReference type="SAM" id="MobiDB-lite"/>
    </source>
</evidence>